<feature type="compositionally biased region" description="Acidic residues" evidence="14">
    <location>
        <begin position="748"/>
        <end position="757"/>
    </location>
</feature>
<feature type="region of interest" description="Disordered" evidence="14">
    <location>
        <begin position="1112"/>
        <end position="1141"/>
    </location>
</feature>
<evidence type="ECO:0000256" key="4">
    <source>
        <dbReference type="ARBA" id="ARBA00009870"/>
    </source>
</evidence>
<comment type="catalytic activity">
    <reaction evidence="13">
        <text>isopentenyl diphosphate = dimethylallyl diphosphate</text>
        <dbReference type="Rhea" id="RHEA:23284"/>
        <dbReference type="ChEBI" id="CHEBI:57623"/>
        <dbReference type="ChEBI" id="CHEBI:128769"/>
        <dbReference type="EC" id="5.3.3.2"/>
    </reaction>
    <physiologicalReaction direction="left-to-right" evidence="13">
        <dbReference type="Rhea" id="RHEA:23285"/>
    </physiologicalReaction>
</comment>
<keyword evidence="10" id="KW-0443">Lipid metabolism</keyword>
<dbReference type="CDD" id="cd02885">
    <property type="entry name" value="NUDIX_IPP_Isomerase"/>
    <property type="match status" value="1"/>
</dbReference>
<evidence type="ECO:0000256" key="7">
    <source>
        <dbReference type="ARBA" id="ARBA00022723"/>
    </source>
</evidence>
<dbReference type="InterPro" id="IPR000086">
    <property type="entry name" value="NUDIX_hydrolase_dom"/>
</dbReference>
<comment type="pathway">
    <text evidence="2">Isoprenoid biosynthesis; dimethylallyl diphosphate biosynthesis; dimethylallyl diphosphate from isopentenyl diphosphate: step 1/1.</text>
</comment>
<dbReference type="GO" id="GO:0009240">
    <property type="term" value="P:isopentenyl diphosphate biosynthetic process"/>
    <property type="evidence" value="ECO:0007669"/>
    <property type="project" value="TreeGrafter"/>
</dbReference>
<feature type="region of interest" description="Disordered" evidence="14">
    <location>
        <begin position="882"/>
        <end position="940"/>
    </location>
</feature>
<keyword evidence="7" id="KW-0479">Metal-binding</keyword>
<dbReference type="SUPFAM" id="SSF55811">
    <property type="entry name" value="Nudix"/>
    <property type="match status" value="1"/>
</dbReference>
<keyword evidence="6" id="KW-0444">Lipid biosynthesis</keyword>
<feature type="compositionally biased region" description="Acidic residues" evidence="14">
    <location>
        <begin position="11"/>
        <end position="21"/>
    </location>
</feature>
<feature type="region of interest" description="Disordered" evidence="14">
    <location>
        <begin position="957"/>
        <end position="976"/>
    </location>
</feature>
<dbReference type="InterPro" id="IPR015797">
    <property type="entry name" value="NUDIX_hydrolase-like_dom_sf"/>
</dbReference>
<gene>
    <name evidence="17" type="ORF">MYCIT1_LOCUS4565</name>
</gene>
<comment type="cofactor">
    <cofactor evidence="1">
        <name>Mg(2+)</name>
        <dbReference type="ChEBI" id="CHEBI:18420"/>
    </cofactor>
</comment>
<evidence type="ECO:0000256" key="3">
    <source>
        <dbReference type="ARBA" id="ARBA00007579"/>
    </source>
</evidence>
<evidence type="ECO:0000256" key="14">
    <source>
        <dbReference type="SAM" id="MobiDB-lite"/>
    </source>
</evidence>
<proteinExistence type="inferred from homology"/>
<evidence type="ECO:0000256" key="9">
    <source>
        <dbReference type="ARBA" id="ARBA00022955"/>
    </source>
</evidence>
<organism evidence="17 18">
    <name type="scientific">Mycena citricolor</name>
    <dbReference type="NCBI Taxonomy" id="2018698"/>
    <lineage>
        <taxon>Eukaryota</taxon>
        <taxon>Fungi</taxon>
        <taxon>Dikarya</taxon>
        <taxon>Basidiomycota</taxon>
        <taxon>Agaricomycotina</taxon>
        <taxon>Agaricomycetes</taxon>
        <taxon>Agaricomycetidae</taxon>
        <taxon>Agaricales</taxon>
        <taxon>Marasmiineae</taxon>
        <taxon>Mycenaceae</taxon>
        <taxon>Mycena</taxon>
    </lineage>
</organism>
<evidence type="ECO:0000256" key="11">
    <source>
        <dbReference type="ARBA" id="ARBA00023229"/>
    </source>
</evidence>
<comment type="caution">
    <text evidence="17">The sequence shown here is derived from an EMBL/GenBank/DDBJ whole genome shotgun (WGS) entry which is preliminary data.</text>
</comment>
<dbReference type="InterPro" id="IPR023093">
    <property type="entry name" value="ScpA-like_C"/>
</dbReference>
<evidence type="ECO:0000313" key="17">
    <source>
        <dbReference type="EMBL" id="CAK5264416.1"/>
    </source>
</evidence>
<keyword evidence="9" id="KW-0752">Steroid biosynthesis</keyword>
<dbReference type="InterPro" id="IPR006909">
    <property type="entry name" value="Rad21/Rec8_C_eu"/>
</dbReference>
<comment type="similarity">
    <text evidence="4">Belongs to the rad21 family.</text>
</comment>
<feature type="region of interest" description="Disordered" evidence="14">
    <location>
        <begin position="90"/>
        <end position="115"/>
    </location>
</feature>
<dbReference type="InterPro" id="IPR006910">
    <property type="entry name" value="Rad21_Rec8_N"/>
</dbReference>
<feature type="region of interest" description="Disordered" evidence="14">
    <location>
        <begin position="1174"/>
        <end position="1195"/>
    </location>
</feature>
<feature type="compositionally biased region" description="Polar residues" evidence="14">
    <location>
        <begin position="921"/>
        <end position="940"/>
    </location>
</feature>
<accession>A0AAD2JW31</accession>
<keyword evidence="15" id="KW-1133">Transmembrane helix</keyword>
<feature type="transmembrane region" description="Helical" evidence="15">
    <location>
        <begin position="348"/>
        <end position="365"/>
    </location>
</feature>
<name>A0AAD2JW31_9AGAR</name>
<feature type="domain" description="Nudix hydrolase" evidence="16">
    <location>
        <begin position="1386"/>
        <end position="1535"/>
    </location>
</feature>
<dbReference type="PANTHER" id="PTHR10885">
    <property type="entry name" value="ISOPENTENYL-DIPHOSPHATE DELTA-ISOMERASE"/>
    <property type="match status" value="1"/>
</dbReference>
<dbReference type="SUPFAM" id="SSF46785">
    <property type="entry name" value="Winged helix' DNA-binding domain"/>
    <property type="match status" value="1"/>
</dbReference>
<dbReference type="GO" id="GO:0046872">
    <property type="term" value="F:metal ion binding"/>
    <property type="evidence" value="ECO:0007669"/>
    <property type="project" value="UniProtKB-KW"/>
</dbReference>
<feature type="region of interest" description="Disordered" evidence="14">
    <location>
        <begin position="746"/>
        <end position="779"/>
    </location>
</feature>
<dbReference type="Gene3D" id="1.10.10.580">
    <property type="entry name" value="Structural maintenance of chromosome 1. Chain E"/>
    <property type="match status" value="1"/>
</dbReference>
<reference evidence="17" key="1">
    <citation type="submission" date="2023-11" db="EMBL/GenBank/DDBJ databases">
        <authorList>
            <person name="De Vega J J."/>
            <person name="De Vega J J."/>
        </authorList>
    </citation>
    <scope>NUCLEOTIDE SEQUENCE</scope>
</reference>
<evidence type="ECO:0000256" key="15">
    <source>
        <dbReference type="SAM" id="Phobius"/>
    </source>
</evidence>
<keyword evidence="15" id="KW-0472">Membrane</keyword>
<dbReference type="Pfam" id="PF04824">
    <property type="entry name" value="Rad21_Rec8"/>
    <property type="match status" value="1"/>
</dbReference>
<evidence type="ECO:0000256" key="8">
    <source>
        <dbReference type="ARBA" id="ARBA00022842"/>
    </source>
</evidence>
<feature type="transmembrane region" description="Helical" evidence="15">
    <location>
        <begin position="190"/>
        <end position="210"/>
    </location>
</feature>
<feature type="region of interest" description="Disordered" evidence="14">
    <location>
        <begin position="287"/>
        <end position="306"/>
    </location>
</feature>
<protein>
    <recommendedName>
        <fullName evidence="5">isopentenyl-diphosphate Delta-isomerase</fullName>
        <ecNumber evidence="5">5.3.3.2</ecNumber>
    </recommendedName>
</protein>
<evidence type="ECO:0000256" key="2">
    <source>
        <dbReference type="ARBA" id="ARBA00004826"/>
    </source>
</evidence>
<evidence type="ECO:0000256" key="10">
    <source>
        <dbReference type="ARBA" id="ARBA00023098"/>
    </source>
</evidence>
<evidence type="ECO:0000256" key="5">
    <source>
        <dbReference type="ARBA" id="ARBA00012057"/>
    </source>
</evidence>
<keyword evidence="18" id="KW-1185">Reference proteome</keyword>
<feature type="region of interest" description="Disordered" evidence="14">
    <location>
        <begin position="1061"/>
        <end position="1090"/>
    </location>
</feature>
<dbReference type="GO" id="GO:0005737">
    <property type="term" value="C:cytoplasm"/>
    <property type="evidence" value="ECO:0007669"/>
    <property type="project" value="TreeGrafter"/>
</dbReference>
<feature type="compositionally biased region" description="Basic residues" evidence="14">
    <location>
        <begin position="763"/>
        <end position="773"/>
    </location>
</feature>
<keyword evidence="11" id="KW-0414">Isoprene biosynthesis</keyword>
<evidence type="ECO:0000256" key="6">
    <source>
        <dbReference type="ARBA" id="ARBA00022516"/>
    </source>
</evidence>
<feature type="region of interest" description="Disordered" evidence="14">
    <location>
        <begin position="1"/>
        <end position="40"/>
    </location>
</feature>
<feature type="region of interest" description="Disordered" evidence="14">
    <location>
        <begin position="427"/>
        <end position="457"/>
    </location>
</feature>
<sequence>MESSPRPSVSADEDVREDDEVSVTSTKTVDENNMSERQLRDLYDSEEIDRFLSLFSAYVNEVELQEENEPPNSPDSLWSMGTSAISLLQQGSQPSAEPNFVDGNDSSDPDDPQTPEVIVPSTFSERIAQNFLCPVLPPSKSTPTFTLGRLRLTTQRLYLATLPVYGPFLSSLARLATWENRYESSLFCSIFWLLWYYNLLLPALFFRMFYSLLRRKIFSYPTLAELKAHREEIDRADEFGQEFSTRFSASSSLGLKELWRLFKVFNKSKKSKAKKLATRAQNVASQESLQTLDESGEAAPTVLDSDDTKENVENDLKRVGLQVLSELADLHERIKNIFIWRRPASSKMYGSIILFLALFTLVMPAKYIAKTIYFVGGFMFWHLVPIIAALSPADRSRLPPPFMDVPTDAEYAMDLISQRVAAGLDVRPAKIRPRDKKEPNNEVDQEENFDAYQPSSQRKLDSNLKKLAHRAAVGKAWIQEGKRALSPSNDQPGARPHAIADAHTFPAQHSNAPGLITLTPDTLFFTPIFSSNSKIEIPVSALKGVKKKNGLMNALAITWTDGSAVDREEKFRWLTPSSKAPKVVRVTGASYTFSADICSIMFFSPELLAKRDSGFGLLWLAATLGAKSTFKRLPKRSVLTADIAQLCDLIAEPSEPLALSNLMVGVARVYKVKQEIFYTDVTHCVTSLKKVVQEIQSAATSGTSMQMAQPTAKHSALTLSKDPRAAFLMDFDALVADWDEFLNIGNEADGDEDSGDEFDPKAKSGKAKPKSKLKAQPLPAEDARADMYTLKEPDLILSNSFDLSFHANGGEPSSSQFGGGFDMNDAFSGGADILDLGLDISDELAKELGEGWGTLPDQLNDMMIDDPFRNNELDVPMDIDFGVQDPFDIPFDPTPRNQSMPPATPRKRKQGDTERNKENLLPSNLRQTPNRGLSKSPAPTFSQQLLSQDREEAQLPLQDITEQNREPGNRATKKVKKTRLLLDARTELTDEELKLARAEYLKGQTILRRELEQKKAEKDGAKILEELMWGVPRGLQAEPLVEFWQENFKVQVEARTGVVFLHPNDEPPRKRRKIRGEAMQEDADNDRPEDELRDRALDYGDFNMNEMGLELDLGGRNGTRPPSLTGDRFEPPASGSQRSSLFPWDNAGGVSSSAGGFGPIGSDRVSIDRADIRMRGSSQSRRESSLIPSQTGSVIDGLEFSPSAAKNVDDYEFDVGHQGENSIDESQRSEMNLITLERNSFNFLEYVRMQQQGLPGTVKDLSFDGVVPMDTSTRHVAAAAFYHCLVLATKDLLHLKQKEPYGQLRRAYRRLPTFPLHRNPPFRTHMSSPAVLAAKAALASIDLSNYDPEQSRLMDERCILVDEDDNAIGAMDKKTCHLMENINKGLLHRAFSAFVFRPSDGKLLLQQRATEKITFPDMWTNTCCSHPLDDFEIEKVEKEQLGVRAAASRKLEHELGIPTSQTPVDEFQYLTRIHYLAPSNGMWGEHEVDYILFFTADVTVTPNLNEIRDYKYVDKAELQAMFKDESNSFTPWFKLIARDFLFGWWDELLARKNAEGLVVAKSLAGVADGSKVFKM</sequence>
<keyword evidence="15" id="KW-0812">Transmembrane</keyword>
<dbReference type="Pfam" id="PF04825">
    <property type="entry name" value="Rad21_Rec8_N"/>
    <property type="match status" value="1"/>
</dbReference>
<evidence type="ECO:0000256" key="13">
    <source>
        <dbReference type="ARBA" id="ARBA00029294"/>
    </source>
</evidence>
<dbReference type="Pfam" id="PF00293">
    <property type="entry name" value="NUDIX"/>
    <property type="match status" value="1"/>
</dbReference>
<dbReference type="NCBIfam" id="TIGR02150">
    <property type="entry name" value="IPP_isom_1"/>
    <property type="match status" value="1"/>
</dbReference>
<dbReference type="FunFam" id="3.90.79.10:FF:000012">
    <property type="entry name" value="Isopentenyl-diphosphate Delta-isomerase 1"/>
    <property type="match status" value="1"/>
</dbReference>
<feature type="transmembrane region" description="Helical" evidence="15">
    <location>
        <begin position="371"/>
        <end position="390"/>
    </location>
</feature>
<comment type="similarity">
    <text evidence="3">Belongs to the IPP isomerase type 1 family.</text>
</comment>
<feature type="compositionally biased region" description="Acidic residues" evidence="14">
    <location>
        <begin position="1079"/>
        <end position="1089"/>
    </location>
</feature>
<evidence type="ECO:0000256" key="1">
    <source>
        <dbReference type="ARBA" id="ARBA00001946"/>
    </source>
</evidence>
<dbReference type="GO" id="GO:0006694">
    <property type="term" value="P:steroid biosynthetic process"/>
    <property type="evidence" value="ECO:0007669"/>
    <property type="project" value="UniProtKB-KW"/>
</dbReference>
<dbReference type="EMBL" id="CAVNYO010000055">
    <property type="protein sequence ID" value="CAK5264416.1"/>
    <property type="molecule type" value="Genomic_DNA"/>
</dbReference>
<dbReference type="Proteomes" id="UP001295794">
    <property type="component" value="Unassembled WGS sequence"/>
</dbReference>
<evidence type="ECO:0000313" key="18">
    <source>
        <dbReference type="Proteomes" id="UP001295794"/>
    </source>
</evidence>
<evidence type="ECO:0000259" key="16">
    <source>
        <dbReference type="PROSITE" id="PS51462"/>
    </source>
</evidence>
<dbReference type="Gene3D" id="3.90.79.10">
    <property type="entry name" value="Nucleoside Triphosphate Pyrophosphohydrolase"/>
    <property type="match status" value="1"/>
</dbReference>
<dbReference type="EC" id="5.3.3.2" evidence="5"/>
<dbReference type="PROSITE" id="PS51462">
    <property type="entry name" value="NUDIX"/>
    <property type="match status" value="1"/>
</dbReference>
<dbReference type="InterPro" id="IPR036390">
    <property type="entry name" value="WH_DNA-bd_sf"/>
</dbReference>
<evidence type="ECO:0000256" key="12">
    <source>
        <dbReference type="ARBA" id="ARBA00023235"/>
    </source>
</evidence>
<feature type="compositionally biased region" description="Basic and acidic residues" evidence="14">
    <location>
        <begin position="1174"/>
        <end position="1184"/>
    </location>
</feature>
<dbReference type="PANTHER" id="PTHR10885:SF0">
    <property type="entry name" value="ISOPENTENYL-DIPHOSPHATE DELTA-ISOMERASE"/>
    <property type="match status" value="1"/>
</dbReference>
<dbReference type="InterPro" id="IPR011876">
    <property type="entry name" value="IsopentenylPP_isomerase_typ1"/>
</dbReference>
<dbReference type="GO" id="GO:0004452">
    <property type="term" value="F:isopentenyl-diphosphate delta-isomerase activity"/>
    <property type="evidence" value="ECO:0007669"/>
    <property type="project" value="UniProtKB-EC"/>
</dbReference>
<keyword evidence="12" id="KW-0413">Isomerase</keyword>
<keyword evidence="8" id="KW-0460">Magnesium</keyword>